<reference evidence="5" key="1">
    <citation type="journal article" date="2022" name="Int. J. Mol. Sci.">
        <title>Draft Genome of Tanacetum Coccineum: Genomic Comparison of Closely Related Tanacetum-Family Plants.</title>
        <authorList>
            <person name="Yamashiro T."/>
            <person name="Shiraishi A."/>
            <person name="Nakayama K."/>
            <person name="Satake H."/>
        </authorList>
    </citation>
    <scope>NUCLEOTIDE SEQUENCE</scope>
</reference>
<dbReference type="Pfam" id="PF13963">
    <property type="entry name" value="Transpos_assoc"/>
    <property type="match status" value="1"/>
</dbReference>
<dbReference type="InterPro" id="IPR004242">
    <property type="entry name" value="Transposase_21"/>
</dbReference>
<dbReference type="PANTHER" id="PTHR10775:SF182">
    <property type="entry name" value="TRANSPOSON, EN_SPM-LIKE, TRANSPOSASE-ASSOCIATED DOMAIN PROTEIN-RELATED"/>
    <property type="match status" value="1"/>
</dbReference>
<organism evidence="5 6">
    <name type="scientific">Tanacetum coccineum</name>
    <dbReference type="NCBI Taxonomy" id="301880"/>
    <lineage>
        <taxon>Eukaryota</taxon>
        <taxon>Viridiplantae</taxon>
        <taxon>Streptophyta</taxon>
        <taxon>Embryophyta</taxon>
        <taxon>Tracheophyta</taxon>
        <taxon>Spermatophyta</taxon>
        <taxon>Magnoliopsida</taxon>
        <taxon>eudicotyledons</taxon>
        <taxon>Gunneridae</taxon>
        <taxon>Pentapetalae</taxon>
        <taxon>asterids</taxon>
        <taxon>campanulids</taxon>
        <taxon>Asterales</taxon>
        <taxon>Asteraceae</taxon>
        <taxon>Asteroideae</taxon>
        <taxon>Anthemideae</taxon>
        <taxon>Anthemidinae</taxon>
        <taxon>Tanacetum</taxon>
    </lineage>
</organism>
<feature type="region of interest" description="Disordered" evidence="1">
    <location>
        <begin position="70"/>
        <end position="93"/>
    </location>
</feature>
<keyword evidence="2" id="KW-0732">Signal</keyword>
<feature type="domain" description="DUF4218" evidence="3">
    <location>
        <begin position="579"/>
        <end position="691"/>
    </location>
</feature>
<feature type="chain" id="PRO_5047086685" description="DUF4218 domain-containing protein" evidence="2">
    <location>
        <begin position="19"/>
        <end position="786"/>
    </location>
</feature>
<evidence type="ECO:0000256" key="2">
    <source>
        <dbReference type="SAM" id="SignalP"/>
    </source>
</evidence>
<proteinExistence type="predicted"/>
<evidence type="ECO:0000313" key="6">
    <source>
        <dbReference type="Proteomes" id="UP001151760"/>
    </source>
</evidence>
<evidence type="ECO:0000256" key="1">
    <source>
        <dbReference type="SAM" id="MobiDB-lite"/>
    </source>
</evidence>
<evidence type="ECO:0000313" key="5">
    <source>
        <dbReference type="EMBL" id="GJS69061.1"/>
    </source>
</evidence>
<dbReference type="Proteomes" id="UP001151760">
    <property type="component" value="Unassembled WGS sequence"/>
</dbReference>
<dbReference type="InterPro" id="IPR025452">
    <property type="entry name" value="DUF4218"/>
</dbReference>
<dbReference type="Pfam" id="PF13960">
    <property type="entry name" value="DUF4218"/>
    <property type="match status" value="1"/>
</dbReference>
<dbReference type="PANTHER" id="PTHR10775">
    <property type="entry name" value="OS08G0208400 PROTEIN"/>
    <property type="match status" value="1"/>
</dbReference>
<evidence type="ECO:0000259" key="3">
    <source>
        <dbReference type="Pfam" id="PF13960"/>
    </source>
</evidence>
<dbReference type="EMBL" id="BQNB010009835">
    <property type="protein sequence ID" value="GJS69061.1"/>
    <property type="molecule type" value="Genomic_DNA"/>
</dbReference>
<protein>
    <recommendedName>
        <fullName evidence="7">DUF4218 domain-containing protein</fullName>
    </recommendedName>
</protein>
<comment type="caution">
    <text evidence="5">The sequence shown here is derived from an EMBL/GenBank/DDBJ whole genome shotgun (WGS) entry which is preliminary data.</text>
</comment>
<keyword evidence="6" id="KW-1185">Reference proteome</keyword>
<feature type="compositionally biased region" description="Acidic residues" evidence="1">
    <location>
        <begin position="770"/>
        <end position="786"/>
    </location>
</feature>
<reference evidence="5" key="2">
    <citation type="submission" date="2022-01" db="EMBL/GenBank/DDBJ databases">
        <authorList>
            <person name="Yamashiro T."/>
            <person name="Shiraishi A."/>
            <person name="Satake H."/>
            <person name="Nakayama K."/>
        </authorList>
    </citation>
    <scope>NUCLEOTIDE SEQUENCE</scope>
</reference>
<feature type="compositionally biased region" description="Polar residues" evidence="1">
    <location>
        <begin position="72"/>
        <end position="87"/>
    </location>
</feature>
<gene>
    <name evidence="5" type="ORF">Tco_0701902</name>
</gene>
<evidence type="ECO:0008006" key="7">
    <source>
        <dbReference type="Google" id="ProtNLM"/>
    </source>
</evidence>
<dbReference type="InterPro" id="IPR029480">
    <property type="entry name" value="Transpos_assoc"/>
</dbReference>
<feature type="signal peptide" evidence="2">
    <location>
        <begin position="1"/>
        <end position="18"/>
    </location>
</feature>
<accession>A0ABQ4XW41</accession>
<feature type="region of interest" description="Disordered" evidence="1">
    <location>
        <begin position="763"/>
        <end position="786"/>
    </location>
</feature>
<evidence type="ECO:0000259" key="4">
    <source>
        <dbReference type="Pfam" id="PF13963"/>
    </source>
</evidence>
<name>A0ABQ4XW41_9ASTR</name>
<dbReference type="Pfam" id="PF02992">
    <property type="entry name" value="Transposase_21"/>
    <property type="match status" value="2"/>
</dbReference>
<sequence>MLLVFNTVAVWSLEFACQQPTTDRDNDLLRCPYSSCKNRAYKSTDDIKVHVVTKGFVKNYDQWTSHVEPEVGSSSVQPNCNTSSNGDNEGPNPYHNMILEAAGYDFNPNSNSNVSQPQPPDPKTKRLYELLHQADEPLCPCCTKVSQLLLVSRMLNIKSESRMTEKIYDDVMFEKRKTETPHRFMHYFPLIPRLQRLCASKVTTTHMRWHDEHVQEDGVMSHSSDAEAWKHFDQTYPPFAEEIRNVRLGLYTYGFQPFGQSGKQYSCWRVIVTPYNLPPWILMTLLKGVPTYDISKERNFTMRVALLWTINDFPAYGMLSGWSTAGKKACPYCMENSKAFSLSNGGKVSWFDCHRQFLPEDHPFRRNKNDFIKNRAELSQSPLTLTGEQVIEQIDEFELKEVTEIGGAEFNASISKSCGWRKRSIFWNLPYWSTNLIRHNLDVMHIEKNIFENVFETVMDIEGKTKDNAKARDDVKIYCKRKELEKNESTGKYPKACYSLGKEEKKAVYDWVAKLKFPDGYVSNMERCVDMKKYKMFGMKSHDCHVFMQRLIPIAFRELLPIIVWKALTELSLFFKDLTCTTIKVDDMIRLQAEIPVILCKLEKIFPPGFFDSMEHLPVHLPYEARVGGPVQYRWMYPFERFLGKLKKKVTNKAKVESSIANAYLIEETSMFCSHYFEPHVKTKMNRVPRNDDGGDEELYEGTISIFKCSGRLSGEAKKRRLNDQEYDAARTYVLLNCAEIEQYVKSFIDLPDDNMAFQDDEVNTRSFDDVDTDDSDDASLGDDTD</sequence>
<feature type="domain" description="Transposase-associated" evidence="4">
    <location>
        <begin position="13"/>
        <end position="68"/>
    </location>
</feature>